<proteinExistence type="predicted"/>
<organism evidence="1 2">
    <name type="scientific">Mediterraneibacter gnavus</name>
    <name type="common">Ruminococcus gnavus</name>
    <dbReference type="NCBI Taxonomy" id="33038"/>
    <lineage>
        <taxon>Bacteria</taxon>
        <taxon>Bacillati</taxon>
        <taxon>Bacillota</taxon>
        <taxon>Clostridia</taxon>
        <taxon>Lachnospirales</taxon>
        <taxon>Lachnospiraceae</taxon>
        <taxon>Mediterraneibacter</taxon>
    </lineage>
</organism>
<gene>
    <name evidence="1" type="ORF">PNW85_20110</name>
</gene>
<dbReference type="RefSeq" id="WP_272108466.1">
    <property type="nucleotide sequence ID" value="NZ_JAQMLA010000152.1"/>
</dbReference>
<dbReference type="EMBL" id="JAQMLA010000152">
    <property type="protein sequence ID" value="MDB8688897.1"/>
    <property type="molecule type" value="Genomic_DNA"/>
</dbReference>
<sequence length="131" mass="15434">MEKKMTNVENSEYDEDGIPKLEYIQVGEFLLPNLALDKVDGYIGRWGMMRKRYLQEHKPAVYSSMLLMDELNQHLIDIQKNADDRMDVLEEQLLKNDPAPDKAKDGMAWTRHMNQIRHQAEEIVKNEIIFN</sequence>
<protein>
    <submittedName>
        <fullName evidence="1">TnpV protein</fullName>
    </submittedName>
</protein>
<reference evidence="1" key="1">
    <citation type="submission" date="2023-01" db="EMBL/GenBank/DDBJ databases">
        <title>Human gut microbiome strain richness.</title>
        <authorList>
            <person name="Chen-Liaw A."/>
        </authorList>
    </citation>
    <scope>NUCLEOTIDE SEQUENCE</scope>
    <source>
        <strain evidence="1">RTP21484st1_H11_RTP21484_190118</strain>
    </source>
</reference>
<dbReference type="Pfam" id="PF14198">
    <property type="entry name" value="TnpV"/>
    <property type="match status" value="1"/>
</dbReference>
<dbReference type="InterPro" id="IPR026989">
    <property type="entry name" value="TnpV"/>
</dbReference>
<name>A0AAW6DLF2_MEDGN</name>
<evidence type="ECO:0000313" key="2">
    <source>
        <dbReference type="Proteomes" id="UP001212160"/>
    </source>
</evidence>
<evidence type="ECO:0000313" key="1">
    <source>
        <dbReference type="EMBL" id="MDB8688897.1"/>
    </source>
</evidence>
<dbReference type="Proteomes" id="UP001212160">
    <property type="component" value="Unassembled WGS sequence"/>
</dbReference>
<comment type="caution">
    <text evidence="1">The sequence shown here is derived from an EMBL/GenBank/DDBJ whole genome shotgun (WGS) entry which is preliminary data.</text>
</comment>
<accession>A0AAW6DLF2</accession>
<dbReference type="AlphaFoldDB" id="A0AAW6DLF2"/>